<dbReference type="OrthoDB" id="8759063at2"/>
<evidence type="ECO:0000313" key="2">
    <source>
        <dbReference type="Proteomes" id="UP000244081"/>
    </source>
</evidence>
<gene>
    <name evidence="1" type="ORF">C8N35_11551</name>
</gene>
<dbReference type="AlphaFoldDB" id="A0A2T5UR74"/>
<name>A0A2T5UR74_9HYPH</name>
<proteinExistence type="predicted"/>
<reference evidence="1 2" key="1">
    <citation type="submission" date="2018-04" db="EMBL/GenBank/DDBJ databases">
        <title>Genomic Encyclopedia of Archaeal and Bacterial Type Strains, Phase II (KMG-II): from individual species to whole genera.</title>
        <authorList>
            <person name="Goeker M."/>
        </authorList>
    </citation>
    <scope>NUCLEOTIDE SEQUENCE [LARGE SCALE GENOMIC DNA]</scope>
    <source>
        <strain evidence="1 2">DSM 23382</strain>
    </source>
</reference>
<accession>A0A2T5UR74</accession>
<keyword evidence="2" id="KW-1185">Reference proteome</keyword>
<protein>
    <submittedName>
        <fullName evidence="1">Phage tail protein X</fullName>
    </submittedName>
</protein>
<evidence type="ECO:0000313" key="1">
    <source>
        <dbReference type="EMBL" id="PTW53931.1"/>
    </source>
</evidence>
<dbReference type="EMBL" id="QAYG01000015">
    <property type="protein sequence ID" value="PTW53931.1"/>
    <property type="molecule type" value="Genomic_DNA"/>
</dbReference>
<dbReference type="InterPro" id="IPR008861">
    <property type="entry name" value="GpX-like"/>
</dbReference>
<comment type="caution">
    <text evidence="1">The sequence shown here is derived from an EMBL/GenBank/DDBJ whole genome shotgun (WGS) entry which is preliminary data.</text>
</comment>
<sequence length="70" mass="7318">MVTTIRSIEGDTVDLVALRAYGRTAGATETLLDANPGIAARGVFLPVGTVLTVPDITFSEPTASLVTLWD</sequence>
<dbReference type="RefSeq" id="WP_107992063.1">
    <property type="nucleotide sequence ID" value="NZ_QAYG01000015.1"/>
</dbReference>
<dbReference type="Pfam" id="PF05489">
    <property type="entry name" value="Phage_tail_X"/>
    <property type="match status" value="1"/>
</dbReference>
<dbReference type="Proteomes" id="UP000244081">
    <property type="component" value="Unassembled WGS sequence"/>
</dbReference>
<organism evidence="1 2">
    <name type="scientific">Breoghania corrubedonensis</name>
    <dbReference type="NCBI Taxonomy" id="665038"/>
    <lineage>
        <taxon>Bacteria</taxon>
        <taxon>Pseudomonadati</taxon>
        <taxon>Pseudomonadota</taxon>
        <taxon>Alphaproteobacteria</taxon>
        <taxon>Hyphomicrobiales</taxon>
        <taxon>Stappiaceae</taxon>
        <taxon>Breoghania</taxon>
    </lineage>
</organism>